<comment type="similarity">
    <text evidence="1">Belongs to the canopy family.</text>
</comment>
<proteinExistence type="inferred from homology"/>
<evidence type="ECO:0000259" key="4">
    <source>
        <dbReference type="Pfam" id="PF11938"/>
    </source>
</evidence>
<dbReference type="PANTHER" id="PTHR15382:SF8">
    <property type="entry name" value="CANOPY B"/>
    <property type="match status" value="1"/>
</dbReference>
<evidence type="ECO:0000313" key="5">
    <source>
        <dbReference type="Ensembl" id="ENSCSAVP00000004347.1"/>
    </source>
</evidence>
<dbReference type="HOGENOM" id="CLU_078068_1_0_1"/>
<feature type="domain" description="DUF3456" evidence="4">
    <location>
        <begin position="2"/>
        <end position="142"/>
    </location>
</feature>
<dbReference type="Pfam" id="PF11938">
    <property type="entry name" value="DUF3456"/>
    <property type="match status" value="1"/>
</dbReference>
<reference evidence="5" key="3">
    <citation type="submission" date="2025-09" db="UniProtKB">
        <authorList>
            <consortium name="Ensembl"/>
        </authorList>
    </citation>
    <scope>IDENTIFICATION</scope>
</reference>
<dbReference type="InParanoid" id="H2YG98"/>
<feature type="compositionally biased region" description="Basic residues" evidence="3">
    <location>
        <begin position="171"/>
        <end position="180"/>
    </location>
</feature>
<dbReference type="FunCoup" id="H2YG98">
    <property type="interactions" value="67"/>
</dbReference>
<dbReference type="Ensembl" id="ENSCSAVT00000004411.1">
    <property type="protein sequence ID" value="ENSCSAVP00000004347.1"/>
    <property type="gene ID" value="ENSCSAVG00000002576.1"/>
</dbReference>
<name>H2YG98_CIOSA</name>
<organism evidence="5 6">
    <name type="scientific">Ciona savignyi</name>
    <name type="common">Pacific transparent sea squirt</name>
    <dbReference type="NCBI Taxonomy" id="51511"/>
    <lineage>
        <taxon>Eukaryota</taxon>
        <taxon>Metazoa</taxon>
        <taxon>Chordata</taxon>
        <taxon>Tunicata</taxon>
        <taxon>Ascidiacea</taxon>
        <taxon>Phlebobranchia</taxon>
        <taxon>Cionidae</taxon>
        <taxon>Ciona</taxon>
    </lineage>
</organism>
<accession>H2YG98</accession>
<reference evidence="5" key="2">
    <citation type="submission" date="2025-08" db="UniProtKB">
        <authorList>
            <consortium name="Ensembl"/>
        </authorList>
    </citation>
    <scope>IDENTIFICATION</scope>
</reference>
<keyword evidence="2" id="KW-0732">Signal</keyword>
<dbReference type="eggNOG" id="KOG4052">
    <property type="taxonomic scope" value="Eukaryota"/>
</dbReference>
<evidence type="ECO:0000256" key="1">
    <source>
        <dbReference type="ARBA" id="ARBA00007285"/>
    </source>
</evidence>
<dbReference type="GeneTree" id="ENSGT00390000014072"/>
<dbReference type="OMA" id="TKCEICA"/>
<feature type="region of interest" description="Disordered" evidence="3">
    <location>
        <begin position="159"/>
        <end position="192"/>
    </location>
</feature>
<feature type="compositionally biased region" description="Basic and acidic residues" evidence="3">
    <location>
        <begin position="159"/>
        <end position="170"/>
    </location>
</feature>
<reference evidence="6" key="1">
    <citation type="submission" date="2003-08" db="EMBL/GenBank/DDBJ databases">
        <authorList>
            <person name="Birren B."/>
            <person name="Nusbaum C."/>
            <person name="Abebe A."/>
            <person name="Abouelleil A."/>
            <person name="Adekoya E."/>
            <person name="Ait-zahra M."/>
            <person name="Allen N."/>
            <person name="Allen T."/>
            <person name="An P."/>
            <person name="Anderson M."/>
            <person name="Anderson S."/>
            <person name="Arachchi H."/>
            <person name="Armbruster J."/>
            <person name="Bachantsang P."/>
            <person name="Baldwin J."/>
            <person name="Barry A."/>
            <person name="Bayul T."/>
            <person name="Blitshsteyn B."/>
            <person name="Bloom T."/>
            <person name="Blye J."/>
            <person name="Boguslavskiy L."/>
            <person name="Borowsky M."/>
            <person name="Boukhgalter B."/>
            <person name="Brunache A."/>
            <person name="Butler J."/>
            <person name="Calixte N."/>
            <person name="Calvo S."/>
            <person name="Camarata J."/>
            <person name="Campo K."/>
            <person name="Chang J."/>
            <person name="Cheshatsang Y."/>
            <person name="Citroen M."/>
            <person name="Collymore A."/>
            <person name="Considine T."/>
            <person name="Cook A."/>
            <person name="Cooke P."/>
            <person name="Corum B."/>
            <person name="Cuomo C."/>
            <person name="David R."/>
            <person name="Dawoe T."/>
            <person name="Degray S."/>
            <person name="Dodge S."/>
            <person name="Dooley K."/>
            <person name="Dorje P."/>
            <person name="Dorjee K."/>
            <person name="Dorris L."/>
            <person name="Duffey N."/>
            <person name="Dupes A."/>
            <person name="Elkins T."/>
            <person name="Engels R."/>
            <person name="Erickson J."/>
            <person name="Farina A."/>
            <person name="Faro S."/>
            <person name="Ferreira P."/>
            <person name="Fischer H."/>
            <person name="Fitzgerald M."/>
            <person name="Foley K."/>
            <person name="Gage D."/>
            <person name="Galagan J."/>
            <person name="Gearin G."/>
            <person name="Gnerre S."/>
            <person name="Gnirke A."/>
            <person name="Goyette A."/>
            <person name="Graham J."/>
            <person name="Grandbois E."/>
            <person name="Gyaltsen K."/>
            <person name="Hafez N."/>
            <person name="Hagopian D."/>
            <person name="Hagos B."/>
            <person name="Hall J."/>
            <person name="Hatcher B."/>
            <person name="Heller A."/>
            <person name="Higgins H."/>
            <person name="Honan T."/>
            <person name="Horn A."/>
            <person name="Houde N."/>
            <person name="Hughes L."/>
            <person name="Hulme W."/>
            <person name="Husby E."/>
            <person name="Iliev I."/>
            <person name="Jaffe D."/>
            <person name="Jones C."/>
            <person name="Kamal M."/>
            <person name="Kamat A."/>
            <person name="Kamvysselis M."/>
            <person name="Karlsson E."/>
            <person name="Kells C."/>
            <person name="Kieu A."/>
            <person name="Kisner P."/>
            <person name="Kodira C."/>
            <person name="Kulbokas E."/>
            <person name="Labutti K."/>
            <person name="Lama D."/>
            <person name="Landers T."/>
            <person name="Leger J."/>
            <person name="Levine S."/>
            <person name="Lewis D."/>
            <person name="Lewis T."/>
            <person name="Lindblad-toh K."/>
            <person name="Liu X."/>
            <person name="Lokyitsang T."/>
            <person name="Lokyitsang Y."/>
            <person name="Lucien O."/>
            <person name="Lui A."/>
            <person name="Ma L.J."/>
            <person name="Mabbitt R."/>
            <person name="Macdonald J."/>
            <person name="Maclean C."/>
            <person name="Major J."/>
            <person name="Manning J."/>
            <person name="Marabella R."/>
            <person name="Maru K."/>
            <person name="Matthews C."/>
            <person name="Mauceli E."/>
            <person name="Mccarthy M."/>
            <person name="Mcdonough S."/>
            <person name="Mcghee T."/>
            <person name="Meldrim J."/>
            <person name="Meneus L."/>
            <person name="Mesirov J."/>
            <person name="Mihalev A."/>
            <person name="Mihova T."/>
            <person name="Mikkelsen T."/>
            <person name="Mlenga V."/>
            <person name="Moru K."/>
            <person name="Mozes J."/>
            <person name="Mulrain L."/>
            <person name="Munson G."/>
            <person name="Naylor J."/>
            <person name="Newes C."/>
            <person name="Nguyen C."/>
            <person name="Nguyen N."/>
            <person name="Nguyen T."/>
            <person name="Nicol R."/>
            <person name="Nielsen C."/>
            <person name="Nizzari M."/>
            <person name="Norbu C."/>
            <person name="Norbu N."/>
            <person name="O'donnell P."/>
            <person name="Okoawo O."/>
            <person name="O'leary S."/>
            <person name="Omotosho B."/>
            <person name="O'neill K."/>
            <person name="Osman S."/>
            <person name="Parker S."/>
            <person name="Perrin D."/>
            <person name="Phunkhang P."/>
            <person name="Piqani B."/>
            <person name="Purcell S."/>
            <person name="Rachupka T."/>
            <person name="Ramasamy U."/>
            <person name="Rameau R."/>
            <person name="Ray V."/>
            <person name="Raymond C."/>
            <person name="Retta R."/>
            <person name="Richardson S."/>
            <person name="Rise C."/>
            <person name="Rodriguez J."/>
            <person name="Rogers J."/>
            <person name="Rogov P."/>
            <person name="Rutman M."/>
            <person name="Schupbach R."/>
            <person name="Seaman C."/>
            <person name="Settipalli S."/>
            <person name="Sharpe T."/>
            <person name="Sheridan J."/>
            <person name="Sherpa N."/>
            <person name="Shi J."/>
            <person name="Smirnov S."/>
            <person name="Smith C."/>
            <person name="Sougnez C."/>
            <person name="Spencer B."/>
            <person name="Stalker J."/>
            <person name="Stange-thomann N."/>
            <person name="Stavropoulos S."/>
            <person name="Stetson K."/>
            <person name="Stone C."/>
            <person name="Stone S."/>
            <person name="Stubbs M."/>
            <person name="Talamas J."/>
            <person name="Tchuinga P."/>
            <person name="Tenzing P."/>
            <person name="Tesfaye S."/>
            <person name="Theodore J."/>
            <person name="Thoulutsang Y."/>
            <person name="Topham K."/>
            <person name="Towey S."/>
            <person name="Tsamla T."/>
            <person name="Tsomo N."/>
            <person name="Vallee D."/>
            <person name="Vassiliev H."/>
            <person name="Venkataraman V."/>
            <person name="Vinson J."/>
            <person name="Vo A."/>
            <person name="Wade C."/>
            <person name="Wang S."/>
            <person name="Wangchuk T."/>
            <person name="Wangdi T."/>
            <person name="Whittaker C."/>
            <person name="Wilkinson J."/>
            <person name="Wu Y."/>
            <person name="Wyman D."/>
            <person name="Yadav S."/>
            <person name="Yang S."/>
            <person name="Yang X."/>
            <person name="Yeager S."/>
            <person name="Yee E."/>
            <person name="Young G."/>
            <person name="Zainoun J."/>
            <person name="Zembeck L."/>
            <person name="Zimmer A."/>
            <person name="Zody M."/>
            <person name="Lander E."/>
        </authorList>
    </citation>
    <scope>NUCLEOTIDE SEQUENCE [LARGE SCALE GENOMIC DNA]</scope>
</reference>
<evidence type="ECO:0000256" key="3">
    <source>
        <dbReference type="SAM" id="MobiDB-lite"/>
    </source>
</evidence>
<sequence length="192" mass="22451">MELQDSLDETGKSKEILRTGHGLDPKKRKKIAYKTSELRLLDAMDGICERILQYNIHKERKGSLRFAKGRSETMETLQGLVAKGVNVELGIPYDLWDEPSVEVTLMKKQCERMLEEYEEVIEDWYFKKQDKKTLVNYLCRDNVLQRNNQACLEETWTGKEKKYQEDDAKVPTRKKKKKKSSVVGSSKEKEEL</sequence>
<protein>
    <recommendedName>
        <fullName evidence="4">DUF3456 domain-containing protein</fullName>
    </recommendedName>
</protein>
<dbReference type="AlphaFoldDB" id="H2YG98"/>
<dbReference type="Proteomes" id="UP000007875">
    <property type="component" value="Unassembled WGS sequence"/>
</dbReference>
<dbReference type="PANTHER" id="PTHR15382">
    <property type="entry name" value="CTG4A-RELATED"/>
    <property type="match status" value="1"/>
</dbReference>
<keyword evidence="6" id="KW-1185">Reference proteome</keyword>
<evidence type="ECO:0000256" key="2">
    <source>
        <dbReference type="ARBA" id="ARBA00022729"/>
    </source>
</evidence>
<dbReference type="InterPro" id="IPR021852">
    <property type="entry name" value="DUF3456"/>
</dbReference>
<evidence type="ECO:0000313" key="6">
    <source>
        <dbReference type="Proteomes" id="UP000007875"/>
    </source>
</evidence>
<dbReference type="STRING" id="51511.ENSCSAVP00000004347"/>